<keyword evidence="2" id="KW-1185">Reference proteome</keyword>
<dbReference type="PANTHER" id="PTHR13559:SF1">
    <property type="entry name" value="PROTEIN FUZZY HOMOLOG"/>
    <property type="match status" value="1"/>
</dbReference>
<reference evidence="3" key="1">
    <citation type="submission" date="2025-08" db="UniProtKB">
        <authorList>
            <consortium name="RefSeq"/>
        </authorList>
    </citation>
    <scope>IDENTIFICATION</scope>
</reference>
<dbReference type="PANTHER" id="PTHR13559">
    <property type="entry name" value="INTRACELLULAR TRAFFIC PROTEIN-RELATED"/>
    <property type="match status" value="1"/>
</dbReference>
<proteinExistence type="predicted"/>
<dbReference type="GeneID" id="106014071"/>
<gene>
    <name evidence="3" type="primary">LOC106014071</name>
</gene>
<protein>
    <submittedName>
        <fullName evidence="3">Protein fuzzy homolog</fullName>
    </submittedName>
</protein>
<accession>A0ABM1AFB0</accession>
<dbReference type="Proteomes" id="UP000694888">
    <property type="component" value="Unplaced"/>
</dbReference>
<evidence type="ECO:0000313" key="3">
    <source>
        <dbReference type="RefSeq" id="XP_012946563.1"/>
    </source>
</evidence>
<dbReference type="Pfam" id="PF19036">
    <property type="entry name" value="Fuz_longin_1"/>
    <property type="match status" value="1"/>
</dbReference>
<organism evidence="2 3">
    <name type="scientific">Aplysia californica</name>
    <name type="common">California sea hare</name>
    <dbReference type="NCBI Taxonomy" id="6500"/>
    <lineage>
        <taxon>Eukaryota</taxon>
        <taxon>Metazoa</taxon>
        <taxon>Spiralia</taxon>
        <taxon>Lophotrochozoa</taxon>
        <taxon>Mollusca</taxon>
        <taxon>Gastropoda</taxon>
        <taxon>Heterobranchia</taxon>
        <taxon>Euthyneura</taxon>
        <taxon>Tectipleura</taxon>
        <taxon>Aplysiida</taxon>
        <taxon>Aplysioidea</taxon>
        <taxon>Aplysiidae</taxon>
        <taxon>Aplysia</taxon>
    </lineage>
</organism>
<sequence length="108" mass="11955">MDGLYLICVTSGSGLPVFTRSVGNVKQLPFPVIGSLNAVHMFAANHEAELKSTATEDARIVWKEFHDSLVLIAVHCGNGRVVDCELERLLDRTWAAMVLLYGLEELRQ</sequence>
<dbReference type="RefSeq" id="XP_012946563.1">
    <property type="nucleotide sequence ID" value="XM_013091109.2"/>
</dbReference>
<evidence type="ECO:0000313" key="2">
    <source>
        <dbReference type="Proteomes" id="UP000694888"/>
    </source>
</evidence>
<dbReference type="InterPro" id="IPR043972">
    <property type="entry name" value="FUZ/MON1/HPS1_longin_1"/>
</dbReference>
<feature type="domain" description="FUZ/MON1/HPS1 first Longin" evidence="1">
    <location>
        <begin position="5"/>
        <end position="107"/>
    </location>
</feature>
<dbReference type="InterPro" id="IPR026069">
    <property type="entry name" value="Fuzzy"/>
</dbReference>
<feature type="non-terminal residue" evidence="3">
    <location>
        <position position="108"/>
    </location>
</feature>
<evidence type="ECO:0000259" key="1">
    <source>
        <dbReference type="Pfam" id="PF19036"/>
    </source>
</evidence>
<name>A0ABM1AFB0_APLCA</name>